<dbReference type="InterPro" id="IPR046357">
    <property type="entry name" value="PPIase_dom_sf"/>
</dbReference>
<dbReference type="Gene3D" id="3.10.50.40">
    <property type="match status" value="1"/>
</dbReference>
<dbReference type="RefSeq" id="WP_210759209.1">
    <property type="nucleotide sequence ID" value="NZ_CP060139.1"/>
</dbReference>
<comment type="catalytic activity">
    <reaction evidence="1 3 4">
        <text>[protein]-peptidylproline (omega=180) = [protein]-peptidylproline (omega=0)</text>
        <dbReference type="Rhea" id="RHEA:16237"/>
        <dbReference type="Rhea" id="RHEA-COMP:10747"/>
        <dbReference type="Rhea" id="RHEA-COMP:10748"/>
        <dbReference type="ChEBI" id="CHEBI:83833"/>
        <dbReference type="ChEBI" id="CHEBI:83834"/>
        <dbReference type="EC" id="5.2.1.8"/>
    </reaction>
</comment>
<dbReference type="GO" id="GO:0003755">
    <property type="term" value="F:peptidyl-prolyl cis-trans isomerase activity"/>
    <property type="evidence" value="ECO:0007669"/>
    <property type="project" value="UniProtKB-UniRule"/>
</dbReference>
<dbReference type="KEGG" id="chyd:H4K34_02225"/>
<name>A0A7H0VG34_9FLAO</name>
<dbReference type="SUPFAM" id="SSF54534">
    <property type="entry name" value="FKBP-like"/>
    <property type="match status" value="1"/>
</dbReference>
<evidence type="ECO:0000256" key="2">
    <source>
        <dbReference type="ARBA" id="ARBA00023110"/>
    </source>
</evidence>
<protein>
    <recommendedName>
        <fullName evidence="4">Peptidyl-prolyl cis-trans isomerase</fullName>
        <ecNumber evidence="4">5.2.1.8</ecNumber>
    </recommendedName>
</protein>
<sequence length="186" mass="20949">MQALFKYLFLALGLSLSACHPGSENSQKLELKQESHQNPRENNIEAHRAFLQKEVESIEAYIEDRDLDLKRNGTGIYYSIDSTAARGPMAKEGDLVYYYYSISMLNGSQLYQSDSSKAASLLIDREDAEIGLHDALKLMRVGDKGFFILPSHRAFGVAGDQNKVPPFTALVYKLEVLEIQNQNQQK</sequence>
<dbReference type="EC" id="5.2.1.8" evidence="4"/>
<dbReference type="Proteomes" id="UP000516305">
    <property type="component" value="Chromosome"/>
</dbReference>
<dbReference type="Pfam" id="PF00254">
    <property type="entry name" value="FKBP_C"/>
    <property type="match status" value="1"/>
</dbReference>
<keyword evidence="3 4" id="KW-0413">Isomerase</keyword>
<dbReference type="EMBL" id="CP060139">
    <property type="protein sequence ID" value="QNR24682.1"/>
    <property type="molecule type" value="Genomic_DNA"/>
</dbReference>
<organism evidence="6 7">
    <name type="scientific">Croceimicrobium hydrocarbonivorans</name>
    <dbReference type="NCBI Taxonomy" id="2761580"/>
    <lineage>
        <taxon>Bacteria</taxon>
        <taxon>Pseudomonadati</taxon>
        <taxon>Bacteroidota</taxon>
        <taxon>Flavobacteriia</taxon>
        <taxon>Flavobacteriales</taxon>
        <taxon>Owenweeksiaceae</taxon>
        <taxon>Croceimicrobium</taxon>
    </lineage>
</organism>
<evidence type="ECO:0000256" key="3">
    <source>
        <dbReference type="PROSITE-ProRule" id="PRU00277"/>
    </source>
</evidence>
<evidence type="ECO:0000313" key="6">
    <source>
        <dbReference type="EMBL" id="QNR24682.1"/>
    </source>
</evidence>
<dbReference type="PROSITE" id="PS51257">
    <property type="entry name" value="PROKAR_LIPOPROTEIN"/>
    <property type="match status" value="1"/>
</dbReference>
<dbReference type="AlphaFoldDB" id="A0A7H0VG34"/>
<keyword evidence="2 3" id="KW-0697">Rotamase</keyword>
<feature type="domain" description="PPIase FKBP-type" evidence="5">
    <location>
        <begin position="93"/>
        <end position="180"/>
    </location>
</feature>
<evidence type="ECO:0000313" key="7">
    <source>
        <dbReference type="Proteomes" id="UP000516305"/>
    </source>
</evidence>
<accession>A0A7H0VG34</accession>
<gene>
    <name evidence="6" type="ORF">H4K34_02225</name>
</gene>
<evidence type="ECO:0000259" key="5">
    <source>
        <dbReference type="PROSITE" id="PS50059"/>
    </source>
</evidence>
<keyword evidence="7" id="KW-1185">Reference proteome</keyword>
<dbReference type="InterPro" id="IPR001179">
    <property type="entry name" value="PPIase_FKBP_dom"/>
</dbReference>
<evidence type="ECO:0000256" key="1">
    <source>
        <dbReference type="ARBA" id="ARBA00000971"/>
    </source>
</evidence>
<reference evidence="6 7" key="1">
    <citation type="submission" date="2020-08" db="EMBL/GenBank/DDBJ databases">
        <title>Croceimicrobium hydrocarbonivorans gen. nov., sp. nov., a novel marine bacterium isolated from a bacterial consortium that degrades polyethylene terephthalate.</title>
        <authorList>
            <person name="Liu R."/>
        </authorList>
    </citation>
    <scope>NUCLEOTIDE SEQUENCE [LARGE SCALE GENOMIC DNA]</scope>
    <source>
        <strain evidence="6 7">A20-9</strain>
    </source>
</reference>
<proteinExistence type="inferred from homology"/>
<evidence type="ECO:0000256" key="4">
    <source>
        <dbReference type="RuleBase" id="RU003915"/>
    </source>
</evidence>
<dbReference type="PROSITE" id="PS50059">
    <property type="entry name" value="FKBP_PPIASE"/>
    <property type="match status" value="1"/>
</dbReference>
<comment type="similarity">
    <text evidence="4">Belongs to the FKBP-type PPIase family.</text>
</comment>